<keyword evidence="4 6" id="KW-0472">Membrane</keyword>
<evidence type="ECO:0000256" key="1">
    <source>
        <dbReference type="ARBA" id="ARBA00004141"/>
    </source>
</evidence>
<dbReference type="EMBL" id="FN649751">
    <property type="protein sequence ID" value="CBJ30937.1"/>
    <property type="molecule type" value="Genomic_DNA"/>
</dbReference>
<dbReference type="Pfam" id="PF04791">
    <property type="entry name" value="LMBR1"/>
    <property type="match status" value="1"/>
</dbReference>
<feature type="transmembrane region" description="Helical" evidence="6">
    <location>
        <begin position="412"/>
        <end position="430"/>
    </location>
</feature>
<keyword evidence="8" id="KW-1185">Reference proteome</keyword>
<evidence type="ECO:0000313" key="8">
    <source>
        <dbReference type="Proteomes" id="UP000002630"/>
    </source>
</evidence>
<reference evidence="7 8" key="1">
    <citation type="journal article" date="2010" name="Nature">
        <title>The Ectocarpus genome and the independent evolution of multicellularity in brown algae.</title>
        <authorList>
            <person name="Cock J.M."/>
            <person name="Sterck L."/>
            <person name="Rouze P."/>
            <person name="Scornet D."/>
            <person name="Allen A.E."/>
            <person name="Amoutzias G."/>
            <person name="Anthouard V."/>
            <person name="Artiguenave F."/>
            <person name="Aury J.M."/>
            <person name="Badger J.H."/>
            <person name="Beszteri B."/>
            <person name="Billiau K."/>
            <person name="Bonnet E."/>
            <person name="Bothwell J.H."/>
            <person name="Bowler C."/>
            <person name="Boyen C."/>
            <person name="Brownlee C."/>
            <person name="Carrano C.J."/>
            <person name="Charrier B."/>
            <person name="Cho G.Y."/>
            <person name="Coelho S.M."/>
            <person name="Collen J."/>
            <person name="Corre E."/>
            <person name="Da Silva C."/>
            <person name="Delage L."/>
            <person name="Delaroque N."/>
            <person name="Dittami S.M."/>
            <person name="Doulbeau S."/>
            <person name="Elias M."/>
            <person name="Farnham G."/>
            <person name="Gachon C.M."/>
            <person name="Gschloessl B."/>
            <person name="Heesch S."/>
            <person name="Jabbari K."/>
            <person name="Jubin C."/>
            <person name="Kawai H."/>
            <person name="Kimura K."/>
            <person name="Kloareg B."/>
            <person name="Kupper F.C."/>
            <person name="Lang D."/>
            <person name="Le Bail A."/>
            <person name="Leblanc C."/>
            <person name="Lerouge P."/>
            <person name="Lohr M."/>
            <person name="Lopez P.J."/>
            <person name="Martens C."/>
            <person name="Maumus F."/>
            <person name="Michel G."/>
            <person name="Miranda-Saavedra D."/>
            <person name="Morales J."/>
            <person name="Moreau H."/>
            <person name="Motomura T."/>
            <person name="Nagasato C."/>
            <person name="Napoli C.A."/>
            <person name="Nelson D.R."/>
            <person name="Nyvall-Collen P."/>
            <person name="Peters A.F."/>
            <person name="Pommier C."/>
            <person name="Potin P."/>
            <person name="Poulain J."/>
            <person name="Quesneville H."/>
            <person name="Read B."/>
            <person name="Rensing S.A."/>
            <person name="Ritter A."/>
            <person name="Rousvoal S."/>
            <person name="Samanta M."/>
            <person name="Samson G."/>
            <person name="Schroeder D.C."/>
            <person name="Segurens B."/>
            <person name="Strittmatter M."/>
            <person name="Tonon T."/>
            <person name="Tregear J.W."/>
            <person name="Valentin K."/>
            <person name="von Dassow P."/>
            <person name="Yamagishi T."/>
            <person name="Van de Peer Y."/>
            <person name="Wincker P."/>
        </authorList>
    </citation>
    <scope>NUCLEOTIDE SEQUENCE [LARGE SCALE GENOMIC DNA]</scope>
    <source>
        <strain evidence="8">Ec32 / CCAP1310/4</strain>
    </source>
</reference>
<dbReference type="OrthoDB" id="73273at2759"/>
<dbReference type="GO" id="GO:0016020">
    <property type="term" value="C:membrane"/>
    <property type="evidence" value="ECO:0007669"/>
    <property type="project" value="UniProtKB-SubCell"/>
</dbReference>
<evidence type="ECO:0000256" key="5">
    <source>
        <dbReference type="SAM" id="MobiDB-lite"/>
    </source>
</evidence>
<dbReference type="eggNOG" id="ENOG502QPKQ">
    <property type="taxonomic scope" value="Eukaryota"/>
</dbReference>
<comment type="subcellular location">
    <subcellularLocation>
        <location evidence="1">Membrane</location>
        <topology evidence="1">Multi-pass membrane protein</topology>
    </subcellularLocation>
</comment>
<dbReference type="AlphaFoldDB" id="D7FRZ6"/>
<dbReference type="PANTHER" id="PTHR31652">
    <property type="entry name" value="LIMR FAMILY PROTEIN DDB_G0283707-RELATED"/>
    <property type="match status" value="1"/>
</dbReference>
<dbReference type="Proteomes" id="UP000002630">
    <property type="component" value="Linkage Group LG26"/>
</dbReference>
<evidence type="ECO:0000313" key="7">
    <source>
        <dbReference type="EMBL" id="CBJ30937.1"/>
    </source>
</evidence>
<feature type="transmembrane region" description="Helical" evidence="6">
    <location>
        <begin position="359"/>
        <end position="385"/>
    </location>
</feature>
<dbReference type="OMA" id="KSAMCWV"/>
<dbReference type="EMBL" id="FN648405">
    <property type="protein sequence ID" value="CBJ30937.1"/>
    <property type="molecule type" value="Genomic_DNA"/>
</dbReference>
<accession>D7FRZ6</accession>
<protein>
    <submittedName>
        <fullName evidence="7">Uncharacterized protein</fullName>
    </submittedName>
</protein>
<feature type="transmembrane region" description="Helical" evidence="6">
    <location>
        <begin position="266"/>
        <end position="291"/>
    </location>
</feature>
<feature type="transmembrane region" description="Helical" evidence="6">
    <location>
        <begin position="135"/>
        <end position="162"/>
    </location>
</feature>
<organism evidence="7 8">
    <name type="scientific">Ectocarpus siliculosus</name>
    <name type="common">Brown alga</name>
    <name type="synonym">Conferva siliculosa</name>
    <dbReference type="NCBI Taxonomy" id="2880"/>
    <lineage>
        <taxon>Eukaryota</taxon>
        <taxon>Sar</taxon>
        <taxon>Stramenopiles</taxon>
        <taxon>Ochrophyta</taxon>
        <taxon>PX clade</taxon>
        <taxon>Phaeophyceae</taxon>
        <taxon>Ectocarpales</taxon>
        <taxon>Ectocarpaceae</taxon>
        <taxon>Ectocarpus</taxon>
    </lineage>
</organism>
<feature type="transmembrane region" description="Helical" evidence="6">
    <location>
        <begin position="311"/>
        <end position="331"/>
    </location>
</feature>
<evidence type="ECO:0000256" key="6">
    <source>
        <dbReference type="SAM" id="Phobius"/>
    </source>
</evidence>
<sequence>MAPAWYIVFMLIFIFALFIIPYTIFFYEEDDSLALTGRNDCKKALCSATKYMVGVVVIVALVSGILFVVLGQSDVPVRDFEFDMPVLLSTGDLGNRIDILQGNGVTEDLTVDRSVVSEAIIDSEDSVVLQLSFPVFVMALMSFVGWILFVFFGGLGLVGIPIDSIRSFTTRPQRLDRGQVAVLEGGIKRRCDDLVSVGEQLKGVRQDTREAIEGGQLRFLERRRRNNNEAKEFNQFKQAVSLLEEDYPTLEFCKDYFQKFNPVKPFAWLLFGILASIIALVWIIHMVIFMIIQPSITPFLNDYFLWFDKWFPLFGVLSVAVFSFYLLAACVKGCFKFGLRLVWFTLHPMKPNGTYMNSFLFNCGIIFMCGTPVIQFTVQAFSAYLRNTDVTNFFNVQVRYVRFFRYFFENNVFIIALLILTVFSGIYLSCRPVDSPVSAQNIQETLRKSAEYQSAHSTNGGGGAAVSDENGNPVGSQ</sequence>
<proteinExistence type="predicted"/>
<dbReference type="PANTHER" id="PTHR31652:SF0">
    <property type="entry name" value="LIMR FAMILY PROTEIN DDB_G0283707-RELATED"/>
    <property type="match status" value="1"/>
</dbReference>
<feature type="transmembrane region" description="Helical" evidence="6">
    <location>
        <begin position="48"/>
        <end position="70"/>
    </location>
</feature>
<dbReference type="STRING" id="2880.D7FRZ6"/>
<keyword evidence="3 6" id="KW-1133">Transmembrane helix</keyword>
<evidence type="ECO:0000256" key="2">
    <source>
        <dbReference type="ARBA" id="ARBA00022692"/>
    </source>
</evidence>
<feature type="region of interest" description="Disordered" evidence="5">
    <location>
        <begin position="451"/>
        <end position="477"/>
    </location>
</feature>
<dbReference type="InParanoid" id="D7FRZ6"/>
<evidence type="ECO:0000256" key="4">
    <source>
        <dbReference type="ARBA" id="ARBA00023136"/>
    </source>
</evidence>
<gene>
    <name evidence="7" type="ORF">Esi_0226_0005</name>
</gene>
<name>D7FRZ6_ECTSI</name>
<evidence type="ECO:0000256" key="3">
    <source>
        <dbReference type="ARBA" id="ARBA00022989"/>
    </source>
</evidence>
<keyword evidence="2 6" id="KW-0812">Transmembrane</keyword>
<dbReference type="InterPro" id="IPR006876">
    <property type="entry name" value="LMBR1-like_membr_prot"/>
</dbReference>
<feature type="transmembrane region" description="Helical" evidence="6">
    <location>
        <begin position="6"/>
        <end position="27"/>
    </location>
</feature>